<evidence type="ECO:0000256" key="1">
    <source>
        <dbReference type="SAM" id="Phobius"/>
    </source>
</evidence>
<organism evidence="2 3">
    <name type="scientific">Alternaria alternata</name>
    <name type="common">Alternaria rot fungus</name>
    <name type="synonym">Torula alternata</name>
    <dbReference type="NCBI Taxonomy" id="5599"/>
    <lineage>
        <taxon>Eukaryota</taxon>
        <taxon>Fungi</taxon>
        <taxon>Dikarya</taxon>
        <taxon>Ascomycota</taxon>
        <taxon>Pezizomycotina</taxon>
        <taxon>Dothideomycetes</taxon>
        <taxon>Pleosporomycetidae</taxon>
        <taxon>Pleosporales</taxon>
        <taxon>Pleosporineae</taxon>
        <taxon>Pleosporaceae</taxon>
        <taxon>Alternaria</taxon>
        <taxon>Alternaria sect. Alternaria</taxon>
        <taxon>Alternaria alternata complex</taxon>
    </lineage>
</organism>
<protein>
    <submittedName>
        <fullName evidence="2">Uncharacterized protein</fullName>
    </submittedName>
</protein>
<proteinExistence type="predicted"/>
<accession>A0A177DZM7</accession>
<dbReference type="VEuPathDB" id="FungiDB:CC77DRAFT_290430"/>
<dbReference type="RefSeq" id="XP_018390347.1">
    <property type="nucleotide sequence ID" value="XM_018531081.1"/>
</dbReference>
<name>A0A177DZM7_ALTAL</name>
<sequence>MELRGQLLFLIADTSYPVVAIILSLFVLRCIYEGTTRGTGSCASRLLLYVRHLSVCFWTGGFRLGFGLCVIGEPGVWATAGVMFRGRTGTSRCMLPELLFHPIVVAFSGKRHAQYGTVAVALLPEESGNESERWASLEKGG</sequence>
<keyword evidence="1" id="KW-0472">Membrane</keyword>
<dbReference type="EMBL" id="KV441470">
    <property type="protein sequence ID" value="OAG24926.1"/>
    <property type="molecule type" value="Genomic_DNA"/>
</dbReference>
<dbReference type="AlphaFoldDB" id="A0A177DZM7"/>
<reference evidence="2 3" key="1">
    <citation type="submission" date="2016-05" db="EMBL/GenBank/DDBJ databases">
        <title>Comparative analysis of secretome profiles of manganese(II)-oxidizing ascomycete fungi.</title>
        <authorList>
            <consortium name="DOE Joint Genome Institute"/>
            <person name="Zeiner C.A."/>
            <person name="Purvine S.O."/>
            <person name="Zink E.M."/>
            <person name="Wu S."/>
            <person name="Pasa-Tolic L."/>
            <person name="Chaput D.L."/>
            <person name="Haridas S."/>
            <person name="Grigoriev I.V."/>
            <person name="Santelli C.M."/>
            <person name="Hansel C.M."/>
        </authorList>
    </citation>
    <scope>NUCLEOTIDE SEQUENCE [LARGE SCALE GENOMIC DNA]</scope>
    <source>
        <strain evidence="2 3">SRC1lrK2f</strain>
    </source>
</reference>
<feature type="transmembrane region" description="Helical" evidence="1">
    <location>
        <begin position="7"/>
        <end position="28"/>
    </location>
</feature>
<evidence type="ECO:0000313" key="3">
    <source>
        <dbReference type="Proteomes" id="UP000077248"/>
    </source>
</evidence>
<keyword evidence="1" id="KW-1133">Transmembrane helix</keyword>
<dbReference type="Proteomes" id="UP000077248">
    <property type="component" value="Unassembled WGS sequence"/>
</dbReference>
<gene>
    <name evidence="2" type="ORF">CC77DRAFT_290430</name>
</gene>
<dbReference type="GeneID" id="29116675"/>
<evidence type="ECO:0000313" key="2">
    <source>
        <dbReference type="EMBL" id="OAG24926.1"/>
    </source>
</evidence>
<keyword evidence="1" id="KW-0812">Transmembrane</keyword>
<dbReference type="KEGG" id="aalt:CC77DRAFT_290430"/>
<keyword evidence="3" id="KW-1185">Reference proteome</keyword>